<dbReference type="CDD" id="cd03317">
    <property type="entry name" value="NAAAR"/>
    <property type="match status" value="1"/>
</dbReference>
<dbReference type="SMART" id="SM00922">
    <property type="entry name" value="MR_MLE"/>
    <property type="match status" value="1"/>
</dbReference>
<evidence type="ECO:0000256" key="1">
    <source>
        <dbReference type="ARBA" id="ARBA00001968"/>
    </source>
</evidence>
<evidence type="ECO:0000256" key="6">
    <source>
        <dbReference type="NCBIfam" id="TIGR01928"/>
    </source>
</evidence>
<dbReference type="EC" id="4.2.1.113" evidence="5 6"/>
<reference evidence="9" key="1">
    <citation type="submission" date="2015-01" db="EMBL/GenBank/DDBJ databases">
        <authorList>
            <person name="Paterson Steve"/>
        </authorList>
    </citation>
    <scope>NUCLEOTIDE SEQUENCE [LARGE SCALE GENOMIC DNA]</scope>
    <source>
        <strain evidence="9">OBR1</strain>
    </source>
</reference>
<dbReference type="SFLD" id="SFLDF00009">
    <property type="entry name" value="o-succinylbenzoate_synthase"/>
    <property type="match status" value="1"/>
</dbReference>
<dbReference type="GO" id="GO:0009234">
    <property type="term" value="P:menaquinone biosynthetic process"/>
    <property type="evidence" value="ECO:0007669"/>
    <property type="project" value="UniProtKB-UniRule"/>
</dbReference>
<dbReference type="UniPathway" id="UPA00079"/>
<dbReference type="SUPFAM" id="SSF54826">
    <property type="entry name" value="Enolase N-terminal domain-like"/>
    <property type="match status" value="1"/>
</dbReference>
<dbReference type="SFLD" id="SFLDS00001">
    <property type="entry name" value="Enolase"/>
    <property type="match status" value="1"/>
</dbReference>
<dbReference type="AlphaFoldDB" id="A0A0G4K0Y8"/>
<evidence type="ECO:0000313" key="8">
    <source>
        <dbReference type="EMBL" id="CPR19989.1"/>
    </source>
</evidence>
<dbReference type="Gene3D" id="3.30.390.10">
    <property type="entry name" value="Enolase-like, N-terminal domain"/>
    <property type="match status" value="1"/>
</dbReference>
<dbReference type="NCBIfam" id="TIGR01928">
    <property type="entry name" value="menC_lowGC_arch"/>
    <property type="match status" value="1"/>
</dbReference>
<organism evidence="8 9">
    <name type="scientific">Brenneria goodwinii</name>
    <dbReference type="NCBI Taxonomy" id="1109412"/>
    <lineage>
        <taxon>Bacteria</taxon>
        <taxon>Pseudomonadati</taxon>
        <taxon>Pseudomonadota</taxon>
        <taxon>Gammaproteobacteria</taxon>
        <taxon>Enterobacterales</taxon>
        <taxon>Pectobacteriaceae</taxon>
        <taxon>Brenneria</taxon>
    </lineage>
</organism>
<dbReference type="PANTHER" id="PTHR48073">
    <property type="entry name" value="O-SUCCINYLBENZOATE SYNTHASE-RELATED"/>
    <property type="match status" value="1"/>
</dbReference>
<dbReference type="InterPro" id="IPR029017">
    <property type="entry name" value="Enolase-like_N"/>
</dbReference>
<dbReference type="SFLD" id="SFLDG00180">
    <property type="entry name" value="muconate_cycloisomerase"/>
    <property type="match status" value="1"/>
</dbReference>
<keyword evidence="4 8" id="KW-0456">Lyase</keyword>
<dbReference type="InterPro" id="IPR010197">
    <property type="entry name" value="OSBS/NAAAR"/>
</dbReference>
<evidence type="ECO:0000256" key="4">
    <source>
        <dbReference type="ARBA" id="ARBA00023239"/>
    </source>
</evidence>
<dbReference type="InterPro" id="IPR029065">
    <property type="entry name" value="Enolase_C-like"/>
</dbReference>
<dbReference type="Gene3D" id="3.20.20.120">
    <property type="entry name" value="Enolase-like C-terminal domain"/>
    <property type="match status" value="1"/>
</dbReference>
<evidence type="ECO:0000256" key="5">
    <source>
        <dbReference type="ARBA" id="ARBA00029491"/>
    </source>
</evidence>
<dbReference type="Pfam" id="PF02746">
    <property type="entry name" value="MR_MLE_N"/>
    <property type="match status" value="1"/>
</dbReference>
<dbReference type="GO" id="GO:0016854">
    <property type="term" value="F:racemase and epimerase activity"/>
    <property type="evidence" value="ECO:0007669"/>
    <property type="project" value="UniProtKB-ARBA"/>
</dbReference>
<dbReference type="Proteomes" id="UP000044377">
    <property type="component" value="Unassembled WGS sequence"/>
</dbReference>
<protein>
    <recommendedName>
        <fullName evidence="5 6">o-succinylbenzoate synthase</fullName>
        <ecNumber evidence="5 6">4.2.1.113</ecNumber>
    </recommendedName>
</protein>
<keyword evidence="9" id="KW-1185">Reference proteome</keyword>
<dbReference type="EMBL" id="CGIG01000001">
    <property type="protein sequence ID" value="CPR19989.1"/>
    <property type="molecule type" value="Genomic_DNA"/>
</dbReference>
<comment type="cofactor">
    <cofactor evidence="1">
        <name>a divalent metal cation</name>
        <dbReference type="ChEBI" id="CHEBI:60240"/>
    </cofactor>
</comment>
<accession>A0A0G4K0Y8</accession>
<evidence type="ECO:0000313" key="9">
    <source>
        <dbReference type="Proteomes" id="UP000044377"/>
    </source>
</evidence>
<dbReference type="STRING" id="1109412.BN1221_04071"/>
<dbReference type="Pfam" id="PF13378">
    <property type="entry name" value="MR_MLE_C"/>
    <property type="match status" value="1"/>
</dbReference>
<evidence type="ECO:0000256" key="3">
    <source>
        <dbReference type="ARBA" id="ARBA00022842"/>
    </source>
</evidence>
<sequence>MSPHSDYTQDYVMKIDKIVLRKMKMTLKTPFTTSFATQTEKHFSIAEVHAEGHIGYGDCSAISLPFYNEETNITAWHIMRDFLIPMIKQAGDIQHPSQVRDIFSAVKRNNCAKAAIEGGIWDAYAKIKGIPLHQAIGGKRNKIEAGVSIGIQKSPDELVSVVDEFLRDGYKRIKIKIKPGHDYDYILALRQAFGDITLMADANSAYTLDDIDLFKRLDKFNLIMIEQPLAHDDIVDHRKLQAAIATPICLDESIASVEDARKAIELGSAKIINIKVARVGGITETILIHDYCQEHNIPVWCGGMLDTAVGKAHNIAVSTLPNFVYAHDIPPSSRYWHEDFMLPLVEIDKDSCVAVPNKPGIGFDINPRLYEKYCYEQECFLF</sequence>
<dbReference type="GO" id="GO:0043748">
    <property type="term" value="F:O-succinylbenzoate synthase activity"/>
    <property type="evidence" value="ECO:0007669"/>
    <property type="project" value="UniProtKB-EC"/>
</dbReference>
<keyword evidence="2" id="KW-0479">Metal-binding</keyword>
<proteinExistence type="predicted"/>
<feature type="domain" description="Mandelate racemase/muconate lactonizing enzyme C-terminal" evidence="7">
    <location>
        <begin position="155"/>
        <end position="247"/>
    </location>
</feature>
<keyword evidence="3" id="KW-0460">Magnesium</keyword>
<dbReference type="UniPathway" id="UPA01057">
    <property type="reaction ID" value="UER00165"/>
</dbReference>
<dbReference type="InterPro" id="IPR013342">
    <property type="entry name" value="Mandelate_racemase_C"/>
</dbReference>
<dbReference type="InterPro" id="IPR013341">
    <property type="entry name" value="Mandelate_racemase_N_dom"/>
</dbReference>
<dbReference type="InterPro" id="IPR036849">
    <property type="entry name" value="Enolase-like_C_sf"/>
</dbReference>
<evidence type="ECO:0000256" key="2">
    <source>
        <dbReference type="ARBA" id="ARBA00022723"/>
    </source>
</evidence>
<dbReference type="GO" id="GO:0046872">
    <property type="term" value="F:metal ion binding"/>
    <property type="evidence" value="ECO:0007669"/>
    <property type="project" value="UniProtKB-KW"/>
</dbReference>
<name>A0A0G4K0Y8_9GAMM</name>
<dbReference type="SUPFAM" id="SSF51604">
    <property type="entry name" value="Enolase C-terminal domain-like"/>
    <property type="match status" value="1"/>
</dbReference>
<gene>
    <name evidence="8" type="ORF">BN1221_04071</name>
</gene>
<dbReference type="PANTHER" id="PTHR48073:SF5">
    <property type="entry name" value="O-SUCCINYLBENZOATE SYNTHASE"/>
    <property type="match status" value="1"/>
</dbReference>
<evidence type="ECO:0000259" key="7">
    <source>
        <dbReference type="SMART" id="SM00922"/>
    </source>
</evidence>